<dbReference type="Proteomes" id="UP000656077">
    <property type="component" value="Unassembled WGS sequence"/>
</dbReference>
<evidence type="ECO:0000313" key="2">
    <source>
        <dbReference type="Proteomes" id="UP000656077"/>
    </source>
</evidence>
<dbReference type="RefSeq" id="WP_160359058.1">
    <property type="nucleotide sequence ID" value="NZ_WSRQ01000013.1"/>
</dbReference>
<proteinExistence type="predicted"/>
<evidence type="ECO:0000313" key="1">
    <source>
        <dbReference type="EMBL" id="MVX64012.1"/>
    </source>
</evidence>
<accession>A0A964W2E4</accession>
<comment type="caution">
    <text evidence="1">The sequence shown here is derived from an EMBL/GenBank/DDBJ whole genome shotgun (WGS) entry which is preliminary data.</text>
</comment>
<reference evidence="1" key="1">
    <citation type="submission" date="2019-12" db="EMBL/GenBank/DDBJ databases">
        <title>Microbes associate with the intestines of laboratory mice.</title>
        <authorList>
            <person name="Navarre W."/>
            <person name="Wong E."/>
        </authorList>
    </citation>
    <scope>NUCLEOTIDE SEQUENCE</scope>
    <source>
        <strain evidence="1">NM79_F5</strain>
    </source>
</reference>
<name>A0A964W2E4_9CLOT</name>
<dbReference type="AlphaFoldDB" id="A0A964W2E4"/>
<sequence length="90" mass="10137">MKLFKLVVAGSEEDFSIAYNSSSDFMNYNDCKYSGSEEEKYISFLEDLKKNGGPQPVNIKVKLKTKTVDRAFPKNKVLSIESVGNFVSEL</sequence>
<protein>
    <submittedName>
        <fullName evidence="1">Uncharacterized protein</fullName>
    </submittedName>
</protein>
<dbReference type="EMBL" id="WSRQ01000013">
    <property type="protein sequence ID" value="MVX64012.1"/>
    <property type="molecule type" value="Genomic_DNA"/>
</dbReference>
<gene>
    <name evidence="1" type="ORF">GKZ28_09945</name>
</gene>
<organism evidence="1 2">
    <name type="scientific">Clostridium chromiireducens</name>
    <dbReference type="NCBI Taxonomy" id="225345"/>
    <lineage>
        <taxon>Bacteria</taxon>
        <taxon>Bacillati</taxon>
        <taxon>Bacillota</taxon>
        <taxon>Clostridia</taxon>
        <taxon>Eubacteriales</taxon>
        <taxon>Clostridiaceae</taxon>
        <taxon>Clostridium</taxon>
    </lineage>
</organism>